<dbReference type="InterPro" id="IPR001173">
    <property type="entry name" value="Glyco_trans_2-like"/>
</dbReference>
<proteinExistence type="predicted"/>
<dbReference type="RefSeq" id="WP_219316854.1">
    <property type="nucleotide sequence ID" value="NZ_JAHWYN010000005.1"/>
</dbReference>
<reference evidence="2 3" key="1">
    <citation type="submission" date="2021-07" db="EMBL/GenBank/DDBJ databases">
        <title>Flavobacterium sp. nov. isolated from sediment on the Taihu Lake.</title>
        <authorList>
            <person name="Qu J.-H."/>
        </authorList>
    </citation>
    <scope>NUCLEOTIDE SEQUENCE [LARGE SCALE GENOMIC DNA]</scope>
    <source>
        <strain evidence="2 3">NAS39</strain>
    </source>
</reference>
<dbReference type="InterPro" id="IPR050834">
    <property type="entry name" value="Glycosyltransf_2"/>
</dbReference>
<evidence type="ECO:0000313" key="2">
    <source>
        <dbReference type="EMBL" id="MBW4360370.1"/>
    </source>
</evidence>
<comment type="caution">
    <text evidence="2">The sequence shown here is derived from an EMBL/GenBank/DDBJ whole genome shotgun (WGS) entry which is preliminary data.</text>
</comment>
<organism evidence="2 3">
    <name type="scientific">Flavobacterium taihuense</name>
    <dbReference type="NCBI Taxonomy" id="2857508"/>
    <lineage>
        <taxon>Bacteria</taxon>
        <taxon>Pseudomonadati</taxon>
        <taxon>Bacteroidota</taxon>
        <taxon>Flavobacteriia</taxon>
        <taxon>Flavobacteriales</taxon>
        <taxon>Flavobacteriaceae</taxon>
        <taxon>Flavobacterium</taxon>
    </lineage>
</organism>
<sequence length="282" mass="33636">MLEKPLVSIIVPCYKQAHFLSETLHSVLDQTYDNWECIIVNDGSPDNTEEVATKWCEKDNRFKYLKKTNGGLSSARNAGITISSGALILPLDSDDILNSNYLRRLVPELIHDDALAIVSCYREFFRDKKENIFYQEKASGSTYHHLMYENIMMPSSLFRKKCWEEVGGYDEEMKFGFEDWEFWISITKRGWKYKFVEEFLFYYRKSKNSMLIDTLKNHVENNIEYVFKKHKEIYIEHYDMTLFYFIFLIKRHRSSEMKIKNSLEYKIAKIIAKPIRFLKSIF</sequence>
<feature type="domain" description="Glycosyltransferase 2-like" evidence="1">
    <location>
        <begin position="8"/>
        <end position="134"/>
    </location>
</feature>
<dbReference type="PANTHER" id="PTHR43685:SF2">
    <property type="entry name" value="GLYCOSYLTRANSFERASE 2-LIKE DOMAIN-CONTAINING PROTEIN"/>
    <property type="match status" value="1"/>
</dbReference>
<accession>A0ABS6XUL4</accession>
<gene>
    <name evidence="2" type="ORF">KZH69_07715</name>
</gene>
<dbReference type="Pfam" id="PF00535">
    <property type="entry name" value="Glycos_transf_2"/>
    <property type="match status" value="1"/>
</dbReference>
<keyword evidence="3" id="KW-1185">Reference proteome</keyword>
<dbReference type="PANTHER" id="PTHR43685">
    <property type="entry name" value="GLYCOSYLTRANSFERASE"/>
    <property type="match status" value="1"/>
</dbReference>
<evidence type="ECO:0000313" key="3">
    <source>
        <dbReference type="Proteomes" id="UP000812031"/>
    </source>
</evidence>
<name>A0ABS6XUL4_9FLAO</name>
<evidence type="ECO:0000259" key="1">
    <source>
        <dbReference type="Pfam" id="PF00535"/>
    </source>
</evidence>
<dbReference type="EMBL" id="JAHWYN010000005">
    <property type="protein sequence ID" value="MBW4360370.1"/>
    <property type="molecule type" value="Genomic_DNA"/>
</dbReference>
<dbReference type="Proteomes" id="UP000812031">
    <property type="component" value="Unassembled WGS sequence"/>
</dbReference>
<protein>
    <submittedName>
        <fullName evidence="2">Glycosyltransferase family 2 protein</fullName>
    </submittedName>
</protein>
<dbReference type="CDD" id="cd00761">
    <property type="entry name" value="Glyco_tranf_GTA_type"/>
    <property type="match status" value="1"/>
</dbReference>